<feature type="domain" description="Rad4 beta-hairpin" evidence="7">
    <location>
        <begin position="192"/>
        <end position="244"/>
    </location>
</feature>
<sequence length="506" mass="59215">MSSEASNYSEEEWIHQKKSATKTVKQGNKISPNASKDLNDSDSDFDIETLSMKKRQTSSSKLQKNYKILSSDSDNMEEIAKKRPQGIDVWCEVFVPAENMWVSVDCSNGFVNKPHHLEALATKPLLYVIGFDKDNSAKDITQRYAKRWMAYNIKLRIEKFDENWWSETLGRYKSKDKKRNRVEDEQMEAHNLDKPLPKSIVEYKNHPMYALERHLLKFEGIYPPTAAVLGYCRGEPVYSRECVHTLKSKHTWMKEARVVKDGEQPYKFVKKLINPFKRHLLTPEEQNQMLDIYGEWQTEDYIPPPAKDGIVPRNEYGNVELFKPCMLPKGTVHLQMYLIFELSMLTINQQEKNLNFMFDYSPRSEQSGQQARYRLCTGNDGLGIPQEVCLSYSGWFVVCEEVRCVLVAAWEEEKVEQEKKRKLKREQRAMKNWKHIIKSIMIRERLKEKYQLEEETEPDETKEKGKGKGKGKKVQKTKAYWPQNKMTTFEGDASNLLPFEKKPTKS</sequence>
<dbReference type="GO" id="GO:0006298">
    <property type="term" value="P:mismatch repair"/>
    <property type="evidence" value="ECO:0007669"/>
    <property type="project" value="TreeGrafter"/>
</dbReference>
<dbReference type="GO" id="GO:0071942">
    <property type="term" value="C:XPC complex"/>
    <property type="evidence" value="ECO:0007669"/>
    <property type="project" value="TreeGrafter"/>
</dbReference>
<evidence type="ECO:0000313" key="10">
    <source>
        <dbReference type="EMBL" id="PIK62814.1"/>
    </source>
</evidence>
<reference evidence="10 11" key="1">
    <citation type="journal article" date="2017" name="PLoS Biol.">
        <title>The sea cucumber genome provides insights into morphological evolution and visceral regeneration.</title>
        <authorList>
            <person name="Zhang X."/>
            <person name="Sun L."/>
            <person name="Yuan J."/>
            <person name="Sun Y."/>
            <person name="Gao Y."/>
            <person name="Zhang L."/>
            <person name="Li S."/>
            <person name="Dai H."/>
            <person name="Hamel J.F."/>
            <person name="Liu C."/>
            <person name="Yu Y."/>
            <person name="Liu S."/>
            <person name="Lin W."/>
            <person name="Guo K."/>
            <person name="Jin S."/>
            <person name="Xu P."/>
            <person name="Storey K.B."/>
            <person name="Huan P."/>
            <person name="Zhang T."/>
            <person name="Zhou Y."/>
            <person name="Zhang J."/>
            <person name="Lin C."/>
            <person name="Li X."/>
            <person name="Xing L."/>
            <person name="Huo D."/>
            <person name="Sun M."/>
            <person name="Wang L."/>
            <person name="Mercier A."/>
            <person name="Li F."/>
            <person name="Yang H."/>
            <person name="Xiang J."/>
        </authorList>
    </citation>
    <scope>NUCLEOTIDE SEQUENCE [LARGE SCALE GENOMIC DNA]</scope>
    <source>
        <strain evidence="10">Shaxun</strain>
        <tissue evidence="10">Muscle</tissue>
    </source>
</reference>
<dbReference type="InterPro" id="IPR018328">
    <property type="entry name" value="Rad4_beta-hairpin_dom3"/>
</dbReference>
<dbReference type="InterPro" id="IPR018326">
    <property type="entry name" value="Rad4_beta-hairpin_dom1"/>
</dbReference>
<evidence type="ECO:0000256" key="1">
    <source>
        <dbReference type="ARBA" id="ARBA00004123"/>
    </source>
</evidence>
<dbReference type="GO" id="GO:0000111">
    <property type="term" value="C:nucleotide-excision repair factor 2 complex"/>
    <property type="evidence" value="ECO:0007669"/>
    <property type="project" value="TreeGrafter"/>
</dbReference>
<dbReference type="Pfam" id="PF10405">
    <property type="entry name" value="BHD_3"/>
    <property type="match status" value="1"/>
</dbReference>
<dbReference type="GO" id="GO:0005737">
    <property type="term" value="C:cytoplasm"/>
    <property type="evidence" value="ECO:0007669"/>
    <property type="project" value="TreeGrafter"/>
</dbReference>
<organism evidence="10 11">
    <name type="scientific">Stichopus japonicus</name>
    <name type="common">Sea cucumber</name>
    <dbReference type="NCBI Taxonomy" id="307972"/>
    <lineage>
        <taxon>Eukaryota</taxon>
        <taxon>Metazoa</taxon>
        <taxon>Echinodermata</taxon>
        <taxon>Eleutherozoa</taxon>
        <taxon>Echinozoa</taxon>
        <taxon>Holothuroidea</taxon>
        <taxon>Aspidochirotacea</taxon>
        <taxon>Aspidochirotida</taxon>
        <taxon>Stichopodidae</taxon>
        <taxon>Apostichopus</taxon>
    </lineage>
</organism>
<dbReference type="SMART" id="SM01032">
    <property type="entry name" value="BHD_3"/>
    <property type="match status" value="1"/>
</dbReference>
<dbReference type="InterPro" id="IPR042488">
    <property type="entry name" value="Rad4_BHD3_sf"/>
</dbReference>
<dbReference type="Proteomes" id="UP000230750">
    <property type="component" value="Unassembled WGS sequence"/>
</dbReference>
<dbReference type="OrthoDB" id="300780at2759"/>
<evidence type="ECO:0000259" key="8">
    <source>
        <dbReference type="SMART" id="SM01031"/>
    </source>
</evidence>
<evidence type="ECO:0000259" key="9">
    <source>
        <dbReference type="SMART" id="SM01032"/>
    </source>
</evidence>
<feature type="domain" description="Rad4 beta-hairpin" evidence="8">
    <location>
        <begin position="246"/>
        <end position="304"/>
    </location>
</feature>
<dbReference type="PANTHER" id="PTHR12135:SF0">
    <property type="entry name" value="DNA REPAIR PROTEIN COMPLEMENTING XP-C CELLS"/>
    <property type="match status" value="1"/>
</dbReference>
<feature type="compositionally biased region" description="Polar residues" evidence="6">
    <location>
        <begin position="21"/>
        <end position="36"/>
    </location>
</feature>
<comment type="caution">
    <text evidence="10">The sequence shown here is derived from an EMBL/GenBank/DDBJ whole genome shotgun (WGS) entry which is preliminary data.</text>
</comment>
<evidence type="ECO:0000256" key="3">
    <source>
        <dbReference type="ARBA" id="ARBA00022763"/>
    </source>
</evidence>
<dbReference type="SUPFAM" id="SSF54001">
    <property type="entry name" value="Cysteine proteinases"/>
    <property type="match status" value="1"/>
</dbReference>
<dbReference type="Gene3D" id="3.30.70.2460">
    <property type="entry name" value="Rad4, beta-hairpin domain BHD3"/>
    <property type="match status" value="1"/>
</dbReference>
<dbReference type="Gene3D" id="2.20.20.110">
    <property type="entry name" value="Rad4, beta-hairpin domain BHD1"/>
    <property type="match status" value="1"/>
</dbReference>
<evidence type="ECO:0000256" key="4">
    <source>
        <dbReference type="ARBA" id="ARBA00023204"/>
    </source>
</evidence>
<dbReference type="FunFam" id="2.20.20.110:FF:000001">
    <property type="entry name" value="DNA repair protein complementing XP-C cells"/>
    <property type="match status" value="1"/>
</dbReference>
<dbReference type="STRING" id="307972.A0A2G8LRG6"/>
<comment type="similarity">
    <text evidence="2">Belongs to the XPC family.</text>
</comment>
<dbReference type="InterPro" id="IPR018325">
    <property type="entry name" value="Rad4/PNGase_transGLS-fold"/>
</dbReference>
<evidence type="ECO:0000259" key="7">
    <source>
        <dbReference type="SMART" id="SM01030"/>
    </source>
</evidence>
<proteinExistence type="inferred from homology"/>
<keyword evidence="3" id="KW-0227">DNA damage</keyword>
<feature type="region of interest" description="Disordered" evidence="6">
    <location>
        <begin position="1"/>
        <end position="43"/>
    </location>
</feature>
<accession>A0A2G8LRG6</accession>
<evidence type="ECO:0000256" key="2">
    <source>
        <dbReference type="ARBA" id="ARBA00009525"/>
    </source>
</evidence>
<dbReference type="Gene3D" id="3.90.260.10">
    <property type="entry name" value="Transglutaminase-like"/>
    <property type="match status" value="1"/>
</dbReference>
<dbReference type="SMART" id="SM01031">
    <property type="entry name" value="BHD_2"/>
    <property type="match status" value="1"/>
</dbReference>
<dbReference type="InterPro" id="IPR038765">
    <property type="entry name" value="Papain-like_cys_pep_sf"/>
</dbReference>
<dbReference type="Pfam" id="PF03835">
    <property type="entry name" value="Rad4"/>
    <property type="match status" value="1"/>
</dbReference>
<feature type="region of interest" description="Disordered" evidence="6">
    <location>
        <begin position="451"/>
        <end position="479"/>
    </location>
</feature>
<keyword evidence="11" id="KW-1185">Reference proteome</keyword>
<name>A0A2G8LRG6_STIJA</name>
<keyword evidence="4" id="KW-0234">DNA repair</keyword>
<protein>
    <submittedName>
        <fullName evidence="10">Putative DNA repair protein</fullName>
    </submittedName>
</protein>
<dbReference type="Pfam" id="PF10403">
    <property type="entry name" value="BHD_1"/>
    <property type="match status" value="1"/>
</dbReference>
<dbReference type="EMBL" id="MRZV01000005">
    <property type="protein sequence ID" value="PIK62814.1"/>
    <property type="molecule type" value="Genomic_DNA"/>
</dbReference>
<feature type="domain" description="Rad4 beta-hairpin" evidence="9">
    <location>
        <begin position="311"/>
        <end position="410"/>
    </location>
</feature>
<dbReference type="GO" id="GO:0006289">
    <property type="term" value="P:nucleotide-excision repair"/>
    <property type="evidence" value="ECO:0007669"/>
    <property type="project" value="InterPro"/>
</dbReference>
<dbReference type="AlphaFoldDB" id="A0A2G8LRG6"/>
<evidence type="ECO:0000256" key="6">
    <source>
        <dbReference type="SAM" id="MobiDB-lite"/>
    </source>
</evidence>
<dbReference type="GO" id="GO:0003697">
    <property type="term" value="F:single-stranded DNA binding"/>
    <property type="evidence" value="ECO:0007669"/>
    <property type="project" value="TreeGrafter"/>
</dbReference>
<dbReference type="PANTHER" id="PTHR12135">
    <property type="entry name" value="DNA REPAIR PROTEIN XP-C / RAD4"/>
    <property type="match status" value="1"/>
</dbReference>
<dbReference type="InterPro" id="IPR004583">
    <property type="entry name" value="DNA_repair_Rad4"/>
</dbReference>
<dbReference type="SMART" id="SM01030">
    <property type="entry name" value="BHD_1"/>
    <property type="match status" value="1"/>
</dbReference>
<feature type="compositionally biased region" description="Basic residues" evidence="6">
    <location>
        <begin position="467"/>
        <end position="476"/>
    </location>
</feature>
<dbReference type="GO" id="GO:0003684">
    <property type="term" value="F:damaged DNA binding"/>
    <property type="evidence" value="ECO:0007669"/>
    <property type="project" value="InterPro"/>
</dbReference>
<dbReference type="Pfam" id="PF10404">
    <property type="entry name" value="BHD_2"/>
    <property type="match status" value="1"/>
</dbReference>
<evidence type="ECO:0000313" key="11">
    <source>
        <dbReference type="Proteomes" id="UP000230750"/>
    </source>
</evidence>
<gene>
    <name evidence="10" type="ORF">BSL78_00265</name>
</gene>
<comment type="subcellular location">
    <subcellularLocation>
        <location evidence="1">Nucleus</location>
    </subcellularLocation>
</comment>
<keyword evidence="5" id="KW-0539">Nucleus</keyword>
<evidence type="ECO:0000256" key="5">
    <source>
        <dbReference type="ARBA" id="ARBA00023242"/>
    </source>
</evidence>
<dbReference type="InterPro" id="IPR018327">
    <property type="entry name" value="BHD_2"/>
</dbReference>
<dbReference type="InterPro" id="IPR036985">
    <property type="entry name" value="Transglutaminase-like_sf"/>
</dbReference>